<evidence type="ECO:0000256" key="1">
    <source>
        <dbReference type="ARBA" id="ARBA00023002"/>
    </source>
</evidence>
<dbReference type="InterPro" id="IPR055170">
    <property type="entry name" value="GFO_IDH_MocA-like_dom"/>
</dbReference>
<dbReference type="Proteomes" id="UP000317648">
    <property type="component" value="Chromosome"/>
</dbReference>
<dbReference type="OrthoDB" id="9815825at2"/>
<dbReference type="SUPFAM" id="SSF51735">
    <property type="entry name" value="NAD(P)-binding Rossmann-fold domains"/>
    <property type="match status" value="1"/>
</dbReference>
<dbReference type="PANTHER" id="PTHR43818:SF11">
    <property type="entry name" value="BCDNA.GH03377"/>
    <property type="match status" value="1"/>
</dbReference>
<reference evidence="4 5" key="1">
    <citation type="submission" date="2019-02" db="EMBL/GenBank/DDBJ databases">
        <title>Deep-cultivation of Planctomycetes and their phenomic and genomic characterization uncovers novel biology.</title>
        <authorList>
            <person name="Wiegand S."/>
            <person name="Jogler M."/>
            <person name="Boedeker C."/>
            <person name="Pinto D."/>
            <person name="Vollmers J."/>
            <person name="Rivas-Marin E."/>
            <person name="Kohn T."/>
            <person name="Peeters S.H."/>
            <person name="Heuer A."/>
            <person name="Rast P."/>
            <person name="Oberbeckmann S."/>
            <person name="Bunk B."/>
            <person name="Jeske O."/>
            <person name="Meyerdierks A."/>
            <person name="Storesund J.E."/>
            <person name="Kallscheuer N."/>
            <person name="Luecker S."/>
            <person name="Lage O.M."/>
            <person name="Pohl T."/>
            <person name="Merkel B.J."/>
            <person name="Hornburger P."/>
            <person name="Mueller R.-W."/>
            <person name="Bruemmer F."/>
            <person name="Labrenz M."/>
            <person name="Spormann A.M."/>
            <person name="Op den Camp H."/>
            <person name="Overmann J."/>
            <person name="Amann R."/>
            <person name="Jetten M.S.M."/>
            <person name="Mascher T."/>
            <person name="Medema M.H."/>
            <person name="Devos D.P."/>
            <person name="Kaster A.-K."/>
            <person name="Ovreas L."/>
            <person name="Rohde M."/>
            <person name="Galperin M.Y."/>
            <person name="Jogler C."/>
        </authorList>
    </citation>
    <scope>NUCLEOTIDE SEQUENCE [LARGE SCALE GENOMIC DNA]</scope>
    <source>
        <strain evidence="4 5">Pla85_3_4</strain>
    </source>
</reference>
<dbReference type="Pfam" id="PF01408">
    <property type="entry name" value="GFO_IDH_MocA"/>
    <property type="match status" value="1"/>
</dbReference>
<gene>
    <name evidence="4" type="primary">afr_8</name>
    <name evidence="4" type="ORF">Pla8534_71100</name>
</gene>
<dbReference type="Pfam" id="PF22725">
    <property type="entry name" value="GFO_IDH_MocA_C3"/>
    <property type="match status" value="1"/>
</dbReference>
<keyword evidence="1 4" id="KW-0560">Oxidoreductase</keyword>
<dbReference type="EC" id="1.1.1.292" evidence="4"/>
<accession>A0A518E553</accession>
<feature type="domain" description="Gfo/Idh/MocA-like oxidoreductase N-terminal" evidence="2">
    <location>
        <begin position="7"/>
        <end position="122"/>
    </location>
</feature>
<dbReference type="AlphaFoldDB" id="A0A518E553"/>
<evidence type="ECO:0000259" key="3">
    <source>
        <dbReference type="Pfam" id="PF22725"/>
    </source>
</evidence>
<evidence type="ECO:0000259" key="2">
    <source>
        <dbReference type="Pfam" id="PF01408"/>
    </source>
</evidence>
<proteinExistence type="predicted"/>
<dbReference type="RefSeq" id="WP_145059025.1">
    <property type="nucleotide sequence ID" value="NZ_CP036433.1"/>
</dbReference>
<dbReference type="PANTHER" id="PTHR43818">
    <property type="entry name" value="BCDNA.GH03377"/>
    <property type="match status" value="1"/>
</dbReference>
<evidence type="ECO:0000313" key="5">
    <source>
        <dbReference type="Proteomes" id="UP000317648"/>
    </source>
</evidence>
<dbReference type="Gene3D" id="3.40.50.720">
    <property type="entry name" value="NAD(P)-binding Rossmann-like Domain"/>
    <property type="match status" value="1"/>
</dbReference>
<dbReference type="EMBL" id="CP036433">
    <property type="protein sequence ID" value="QDU99197.1"/>
    <property type="molecule type" value="Genomic_DNA"/>
</dbReference>
<dbReference type="InterPro" id="IPR000683">
    <property type="entry name" value="Gfo/Idh/MocA-like_OxRdtase_N"/>
</dbReference>
<dbReference type="SUPFAM" id="SSF55347">
    <property type="entry name" value="Glyceraldehyde-3-phosphate dehydrogenase-like, C-terminal domain"/>
    <property type="match status" value="1"/>
</dbReference>
<protein>
    <submittedName>
        <fullName evidence="4">1,5-anhydro-D-fructose reductase</fullName>
        <ecNumber evidence="4">1.1.1.292</ecNumber>
    </submittedName>
</protein>
<dbReference type="GO" id="GO:0033712">
    <property type="term" value="F:1,5-anhydro-D-fructose reductase (1,5-anhydro-D-mannitol-forming) activity"/>
    <property type="evidence" value="ECO:0007669"/>
    <property type="project" value="UniProtKB-EC"/>
</dbReference>
<name>A0A518E553_9BACT</name>
<keyword evidence="5" id="KW-1185">Reference proteome</keyword>
<feature type="domain" description="GFO/IDH/MocA-like oxidoreductase" evidence="3">
    <location>
        <begin position="132"/>
        <end position="281"/>
    </location>
</feature>
<dbReference type="Gene3D" id="3.30.360.10">
    <property type="entry name" value="Dihydrodipicolinate Reductase, domain 2"/>
    <property type="match status" value="1"/>
</dbReference>
<sequence>MSKPFAAAVVGAGFIGPVHVEGLLRAGVHVTGIVGSSPEKSQAAAQSLGLPRGYASLDEVLADDRVDVVHLATPNRLHFEQASAVLRAGKHVLCEKPLAMDSRESAELVRLAADSQRAAGVAYNIRFYPLCQEAAAQVQAGDLGDVLHVNGSYVQDWLLHPTDFNWRVLAEAGGELRAVADIGTHWLDLTQFITGQKVTAVCADLQTVHAQRQRPTGPTDTFSGKGKRPVAAEPIAIDTEDAGCVLLKFANGARGSLQVSQTTAGRKNCLRFEIAGSRQTFAWNSEQPNAIWIGRRDQANESLIRDPALLGEAARQYATYPGGHNEGFPDTFKQLFRAFYGYLAAGDLTASPPFPTFSDGHREILLCEAILQSHRQQAWVEVAPDGC</sequence>
<evidence type="ECO:0000313" key="4">
    <source>
        <dbReference type="EMBL" id="QDU99197.1"/>
    </source>
</evidence>
<dbReference type="InterPro" id="IPR050463">
    <property type="entry name" value="Gfo/Idh/MocA_oxidrdct_glycsds"/>
</dbReference>
<dbReference type="KEGG" id="lcre:Pla8534_71100"/>
<organism evidence="4 5">
    <name type="scientific">Lignipirellula cremea</name>
    <dbReference type="NCBI Taxonomy" id="2528010"/>
    <lineage>
        <taxon>Bacteria</taxon>
        <taxon>Pseudomonadati</taxon>
        <taxon>Planctomycetota</taxon>
        <taxon>Planctomycetia</taxon>
        <taxon>Pirellulales</taxon>
        <taxon>Pirellulaceae</taxon>
        <taxon>Lignipirellula</taxon>
    </lineage>
</organism>
<dbReference type="InterPro" id="IPR036291">
    <property type="entry name" value="NAD(P)-bd_dom_sf"/>
</dbReference>
<dbReference type="GO" id="GO:0000166">
    <property type="term" value="F:nucleotide binding"/>
    <property type="evidence" value="ECO:0007669"/>
    <property type="project" value="InterPro"/>
</dbReference>